<sequence length="134" mass="15107">MKLVPYLHFQGNCEEALNFYKDILNGNVEIVSRYDNPNMNTPEDYKNKVLHGVIYFGENTIMASDSLPGQQLKYGDSSSLSIAVDGEAEATRVFNALSKGGNVLMPLEKQFWGDFFGHFVDRFGTRWMVNGTAR</sequence>
<accession>A0A6N8J742</accession>
<comment type="caution">
    <text evidence="2">The sequence shown here is derived from an EMBL/GenBank/DDBJ whole genome shotgun (WGS) entry which is preliminary data.</text>
</comment>
<protein>
    <submittedName>
        <fullName evidence="2">VOC family protein</fullName>
    </submittedName>
</protein>
<dbReference type="Proteomes" id="UP000468388">
    <property type="component" value="Unassembled WGS sequence"/>
</dbReference>
<dbReference type="AlphaFoldDB" id="A0A6N8J742"/>
<dbReference type="PANTHER" id="PTHR33990:SF1">
    <property type="entry name" value="PROTEIN YJDN"/>
    <property type="match status" value="1"/>
</dbReference>
<dbReference type="SUPFAM" id="SSF54593">
    <property type="entry name" value="Glyoxalase/Bleomycin resistance protein/Dihydroxybiphenyl dioxygenase"/>
    <property type="match status" value="1"/>
</dbReference>
<name>A0A6N8J742_9BACT</name>
<organism evidence="2 3">
    <name type="scientific">Chitinophaga oryziterrae</name>
    <dbReference type="NCBI Taxonomy" id="1031224"/>
    <lineage>
        <taxon>Bacteria</taxon>
        <taxon>Pseudomonadati</taxon>
        <taxon>Bacteroidota</taxon>
        <taxon>Chitinophagia</taxon>
        <taxon>Chitinophagales</taxon>
        <taxon>Chitinophagaceae</taxon>
        <taxon>Chitinophaga</taxon>
    </lineage>
</organism>
<evidence type="ECO:0000313" key="3">
    <source>
        <dbReference type="Proteomes" id="UP000468388"/>
    </source>
</evidence>
<dbReference type="EMBL" id="WRXO01000001">
    <property type="protein sequence ID" value="MVT40096.1"/>
    <property type="molecule type" value="Genomic_DNA"/>
</dbReference>
<evidence type="ECO:0000313" key="2">
    <source>
        <dbReference type="EMBL" id="MVT40096.1"/>
    </source>
</evidence>
<dbReference type="RefSeq" id="WP_157298727.1">
    <property type="nucleotide sequence ID" value="NZ_BAAAZB010000005.1"/>
</dbReference>
<feature type="domain" description="PhnB-like" evidence="1">
    <location>
        <begin position="2"/>
        <end position="129"/>
    </location>
</feature>
<dbReference type="OrthoDB" id="9795306at2"/>
<evidence type="ECO:0000259" key="1">
    <source>
        <dbReference type="Pfam" id="PF06983"/>
    </source>
</evidence>
<dbReference type="InterPro" id="IPR029068">
    <property type="entry name" value="Glyas_Bleomycin-R_OHBP_Dase"/>
</dbReference>
<proteinExistence type="predicted"/>
<dbReference type="PANTHER" id="PTHR33990">
    <property type="entry name" value="PROTEIN YJDN-RELATED"/>
    <property type="match status" value="1"/>
</dbReference>
<dbReference type="Pfam" id="PF06983">
    <property type="entry name" value="3-dmu-9_3-mt"/>
    <property type="match status" value="1"/>
</dbReference>
<dbReference type="Gene3D" id="3.10.180.10">
    <property type="entry name" value="2,3-Dihydroxybiphenyl 1,2-Dioxygenase, domain 1"/>
    <property type="match status" value="1"/>
</dbReference>
<reference evidence="2 3" key="1">
    <citation type="submission" date="2019-12" db="EMBL/GenBank/DDBJ databases">
        <title>The draft genomic sequence of strain Chitinophaga oryziterrae JCM 16595.</title>
        <authorList>
            <person name="Zhang X."/>
        </authorList>
    </citation>
    <scope>NUCLEOTIDE SEQUENCE [LARGE SCALE GENOMIC DNA]</scope>
    <source>
        <strain evidence="2 3">JCM 16595</strain>
    </source>
</reference>
<gene>
    <name evidence="2" type="ORF">GO495_05840</name>
</gene>
<dbReference type="CDD" id="cd06588">
    <property type="entry name" value="PhnB_like"/>
    <property type="match status" value="1"/>
</dbReference>
<keyword evidence="3" id="KW-1185">Reference proteome</keyword>
<dbReference type="InterPro" id="IPR028973">
    <property type="entry name" value="PhnB-like"/>
</dbReference>